<dbReference type="SUPFAM" id="SSF48230">
    <property type="entry name" value="Chondroitin AC/alginate lyase"/>
    <property type="match status" value="1"/>
</dbReference>
<dbReference type="GO" id="GO:0016829">
    <property type="term" value="F:lyase activity"/>
    <property type="evidence" value="ECO:0007669"/>
    <property type="project" value="UniProtKB-KW"/>
</dbReference>
<dbReference type="STRING" id="1079859.SAMN04515674_102350"/>
<dbReference type="AlphaFoldDB" id="A0A1I5P9J9"/>
<accession>A0A1I5P9J9</accession>
<evidence type="ECO:0000256" key="2">
    <source>
        <dbReference type="ARBA" id="ARBA00023239"/>
    </source>
</evidence>
<name>A0A1I5P9J9_9BACT</name>
<keyword evidence="1" id="KW-0732">Signal</keyword>
<dbReference type="InterPro" id="IPR008929">
    <property type="entry name" value="Chondroitin_lyas"/>
</dbReference>
<dbReference type="RefSeq" id="WP_092013023.1">
    <property type="nucleotide sequence ID" value="NZ_FOXH01000002.1"/>
</dbReference>
<sequence length="397" mass="45349">MKVYLFFLLIVCNGISGVCQKAPETLLINSQDLWSKKQRIYVGDTSLLPAYRKMILEADRIVKAGEVYSVINKIPVPPSGDKHDYMSQAPYWWPDPNKPDGKPYIRKDGERNPEIKGITDHDQLDKLIHDTEILALSYFFTGKESYARQASKLLTIWFFDEKTRMNPNLNFGQGIPGINNGRGIGIIETRNLVKICDAAILISPSQHWSQTAQEKLRNWFSAYTDWLLNSEIGKDEADEHNNHGTFYNVQVMAYALFTGNTSLAKNQIDSAKSRLQSQLKTDGSQPFELARTLPYDYASMNLEGFFQLAAMSQKLNTDLWNYQTEDGKSIRKAIDWFVPFLSGKQVWPYKQLKSPTQDHMDVLLKMASEAYQSSDFAAYGWKISPEAFSEDLSQLKY</sequence>
<organism evidence="4 5">
    <name type="scientific">Pseudarcicella hirudinis</name>
    <dbReference type="NCBI Taxonomy" id="1079859"/>
    <lineage>
        <taxon>Bacteria</taxon>
        <taxon>Pseudomonadati</taxon>
        <taxon>Bacteroidota</taxon>
        <taxon>Cytophagia</taxon>
        <taxon>Cytophagales</taxon>
        <taxon>Flectobacillaceae</taxon>
        <taxon>Pseudarcicella</taxon>
    </lineage>
</organism>
<dbReference type="OrthoDB" id="7210452at2"/>
<dbReference type="InterPro" id="IPR008397">
    <property type="entry name" value="Alginate_lyase_dom"/>
</dbReference>
<protein>
    <submittedName>
        <fullName evidence="4">Alginate lyase</fullName>
    </submittedName>
</protein>
<dbReference type="GO" id="GO:0042597">
    <property type="term" value="C:periplasmic space"/>
    <property type="evidence" value="ECO:0007669"/>
    <property type="project" value="InterPro"/>
</dbReference>
<dbReference type="Gene3D" id="1.50.10.100">
    <property type="entry name" value="Chondroitin AC/alginate lyase"/>
    <property type="match status" value="1"/>
</dbReference>
<feature type="domain" description="Alginate lyase" evidence="3">
    <location>
        <begin position="74"/>
        <end position="347"/>
    </location>
</feature>
<dbReference type="EMBL" id="FOXH01000002">
    <property type="protein sequence ID" value="SFP30617.1"/>
    <property type="molecule type" value="Genomic_DNA"/>
</dbReference>
<dbReference type="Pfam" id="PF05426">
    <property type="entry name" value="Alginate_lyase"/>
    <property type="match status" value="1"/>
</dbReference>
<reference evidence="4 5" key="1">
    <citation type="submission" date="2016-10" db="EMBL/GenBank/DDBJ databases">
        <authorList>
            <person name="de Groot N.N."/>
        </authorList>
    </citation>
    <scope>NUCLEOTIDE SEQUENCE [LARGE SCALE GENOMIC DNA]</scope>
    <source>
        <strain evidence="5">E92,LMG 26720,CCM 7988</strain>
    </source>
</reference>
<evidence type="ECO:0000313" key="5">
    <source>
        <dbReference type="Proteomes" id="UP000199306"/>
    </source>
</evidence>
<proteinExistence type="predicted"/>
<gene>
    <name evidence="4" type="ORF">SAMN04515674_102350</name>
</gene>
<keyword evidence="2 4" id="KW-0456">Lyase</keyword>
<evidence type="ECO:0000313" key="4">
    <source>
        <dbReference type="EMBL" id="SFP30617.1"/>
    </source>
</evidence>
<keyword evidence="5" id="KW-1185">Reference proteome</keyword>
<evidence type="ECO:0000256" key="1">
    <source>
        <dbReference type="ARBA" id="ARBA00022729"/>
    </source>
</evidence>
<evidence type="ECO:0000259" key="3">
    <source>
        <dbReference type="Pfam" id="PF05426"/>
    </source>
</evidence>
<dbReference type="Proteomes" id="UP000199306">
    <property type="component" value="Unassembled WGS sequence"/>
</dbReference>